<gene>
    <name evidence="3" type="ORF">Psal009_01317</name>
</gene>
<accession>A0A9Q5YHL4</accession>
<evidence type="ECO:0000256" key="2">
    <source>
        <dbReference type="SAM" id="SignalP"/>
    </source>
</evidence>
<proteinExistence type="predicted"/>
<organism evidence="3 4">
    <name type="scientific">Piscirickettsia salmonis</name>
    <dbReference type="NCBI Taxonomy" id="1238"/>
    <lineage>
        <taxon>Bacteria</taxon>
        <taxon>Pseudomonadati</taxon>
        <taxon>Pseudomonadota</taxon>
        <taxon>Gammaproteobacteria</taxon>
        <taxon>Thiotrichales</taxon>
        <taxon>Piscirickettsiaceae</taxon>
        <taxon>Piscirickettsia</taxon>
    </lineage>
</organism>
<feature type="region of interest" description="Disordered" evidence="1">
    <location>
        <begin position="26"/>
        <end position="59"/>
    </location>
</feature>
<reference evidence="3 4" key="1">
    <citation type="submission" date="2019-04" db="EMBL/GenBank/DDBJ databases">
        <title>Complete genome sequencing of Piscirickettsia salmonis strain Psal-009.</title>
        <authorList>
            <person name="Schober I."/>
            <person name="Bunk B."/>
            <person name="Sproer C."/>
            <person name="Carril G.P."/>
            <person name="Riedel T."/>
            <person name="Flores-Herrera P.A."/>
            <person name="Nourdin-Galindo G."/>
            <person name="Marshall S.H."/>
            <person name="Overmann J."/>
        </authorList>
    </citation>
    <scope>NUCLEOTIDE SEQUENCE [LARGE SCALE GENOMIC DNA]</scope>
    <source>
        <strain evidence="3 4">Psal-009</strain>
    </source>
</reference>
<evidence type="ECO:0000313" key="4">
    <source>
        <dbReference type="Proteomes" id="UP000422232"/>
    </source>
</evidence>
<feature type="compositionally biased region" description="Low complexity" evidence="1">
    <location>
        <begin position="26"/>
        <end position="36"/>
    </location>
</feature>
<evidence type="ECO:0000256" key="1">
    <source>
        <dbReference type="SAM" id="MobiDB-lite"/>
    </source>
</evidence>
<keyword evidence="4" id="KW-1185">Reference proteome</keyword>
<dbReference type="RefSeq" id="WP_032126515.1">
    <property type="nucleotide sequence ID" value="NZ_CP012413.1"/>
</dbReference>
<dbReference type="GeneID" id="66740501"/>
<name>A0A9Q5YHL4_PISSA</name>
<sequence length="59" mass="6038">MKRTCLRALLAAASVVLVGCSSLTHHDQQSTQSTSSVDKGHSVQSLQKGSAAATLGKGK</sequence>
<dbReference type="Proteomes" id="UP000422232">
    <property type="component" value="Chromosome"/>
</dbReference>
<dbReference type="PROSITE" id="PS51257">
    <property type="entry name" value="PROKAR_LIPOPROTEIN"/>
    <property type="match status" value="1"/>
</dbReference>
<dbReference type="EMBL" id="CP038908">
    <property type="protein sequence ID" value="QGO05428.1"/>
    <property type="molecule type" value="Genomic_DNA"/>
</dbReference>
<evidence type="ECO:0000313" key="3">
    <source>
        <dbReference type="EMBL" id="QGO05428.1"/>
    </source>
</evidence>
<dbReference type="AlphaFoldDB" id="A0A9Q5YHL4"/>
<feature type="signal peptide" evidence="2">
    <location>
        <begin position="1"/>
        <end position="26"/>
    </location>
</feature>
<feature type="chain" id="PRO_5043781248" evidence="2">
    <location>
        <begin position="27"/>
        <end position="59"/>
    </location>
</feature>
<keyword evidence="2" id="KW-0732">Signal</keyword>
<protein>
    <submittedName>
        <fullName evidence="3">Uncharacterized protein</fullName>
    </submittedName>
</protein>